<reference evidence="4" key="1">
    <citation type="submission" date="2022-11" db="EMBL/GenBank/DDBJ databases">
        <title>Centuries of genome instability and evolution in soft-shell clam transmissible cancer (bioRxiv).</title>
        <authorList>
            <person name="Hart S.F.M."/>
            <person name="Yonemitsu M.A."/>
            <person name="Giersch R.M."/>
            <person name="Beal B.F."/>
            <person name="Arriagada G."/>
            <person name="Davis B.W."/>
            <person name="Ostrander E.A."/>
            <person name="Goff S.P."/>
            <person name="Metzger M.J."/>
        </authorList>
    </citation>
    <scope>NUCLEOTIDE SEQUENCE</scope>
    <source>
        <strain evidence="4">MELC-2E11</strain>
        <tissue evidence="4">Siphon/mantle</tissue>
    </source>
</reference>
<organism evidence="4 5">
    <name type="scientific">Mya arenaria</name>
    <name type="common">Soft-shell clam</name>
    <dbReference type="NCBI Taxonomy" id="6604"/>
    <lineage>
        <taxon>Eukaryota</taxon>
        <taxon>Metazoa</taxon>
        <taxon>Spiralia</taxon>
        <taxon>Lophotrochozoa</taxon>
        <taxon>Mollusca</taxon>
        <taxon>Bivalvia</taxon>
        <taxon>Autobranchia</taxon>
        <taxon>Heteroconchia</taxon>
        <taxon>Euheterodonta</taxon>
        <taxon>Imparidentia</taxon>
        <taxon>Neoheterodontei</taxon>
        <taxon>Myida</taxon>
        <taxon>Myoidea</taxon>
        <taxon>Myidae</taxon>
        <taxon>Mya</taxon>
    </lineage>
</organism>
<dbReference type="EMBL" id="CP111016">
    <property type="protein sequence ID" value="WAR05027.1"/>
    <property type="molecule type" value="Genomic_DNA"/>
</dbReference>
<evidence type="ECO:0000313" key="5">
    <source>
        <dbReference type="Proteomes" id="UP001164746"/>
    </source>
</evidence>
<keyword evidence="1" id="KW-0479">Metal-binding</keyword>
<evidence type="ECO:0000256" key="2">
    <source>
        <dbReference type="SAM" id="Coils"/>
    </source>
</evidence>
<dbReference type="PROSITE" id="PS50119">
    <property type="entry name" value="ZF_BBOX"/>
    <property type="match status" value="1"/>
</dbReference>
<sequence>MATGGASLRKVSDLVHDYSCSKCEEFDLNIEANHFCPECEHYLCDKCVKLHNGFHRKHTVYGRGDIEKWEGLTLTYVTNMATSWRSTVMTTRNCAATQCISISHLPDLARDFLKTEEFKRLPATVYQMMSRLVDLKNSMKDQASLRITYMNIMAEIKALRKEINNILDQLEKKTVELLNSMIMDLDASVKVDMEE</sequence>
<feature type="non-terminal residue" evidence="4">
    <location>
        <position position="1"/>
    </location>
</feature>
<dbReference type="Proteomes" id="UP001164746">
    <property type="component" value="Chromosome 5"/>
</dbReference>
<name>A0ABY7E7T8_MYAAR</name>
<accession>A0ABY7E7T8</accession>
<protein>
    <recommendedName>
        <fullName evidence="3">B box-type domain-containing protein</fullName>
    </recommendedName>
</protein>
<evidence type="ECO:0000313" key="4">
    <source>
        <dbReference type="EMBL" id="WAR05027.1"/>
    </source>
</evidence>
<proteinExistence type="predicted"/>
<keyword evidence="5" id="KW-1185">Reference proteome</keyword>
<feature type="coiled-coil region" evidence="2">
    <location>
        <begin position="149"/>
        <end position="180"/>
    </location>
</feature>
<feature type="domain" description="B box-type" evidence="3">
    <location>
        <begin position="20"/>
        <end position="63"/>
    </location>
</feature>
<keyword evidence="2" id="KW-0175">Coiled coil</keyword>
<dbReference type="InterPro" id="IPR000315">
    <property type="entry name" value="Znf_B-box"/>
</dbReference>
<keyword evidence="1" id="KW-0862">Zinc</keyword>
<gene>
    <name evidence="4" type="ORF">MAR_020396</name>
</gene>
<evidence type="ECO:0000256" key="1">
    <source>
        <dbReference type="PROSITE-ProRule" id="PRU00024"/>
    </source>
</evidence>
<keyword evidence="1" id="KW-0863">Zinc-finger</keyword>
<evidence type="ECO:0000259" key="3">
    <source>
        <dbReference type="PROSITE" id="PS50119"/>
    </source>
</evidence>